<evidence type="ECO:0000313" key="1">
    <source>
        <dbReference type="EMBL" id="MBE8720622.1"/>
    </source>
</evidence>
<keyword evidence="2" id="KW-1185">Reference proteome</keyword>
<comment type="caution">
    <text evidence="1">The sequence shown here is derived from an EMBL/GenBank/DDBJ whole genome shotgun (WGS) entry which is preliminary data.</text>
</comment>
<evidence type="ECO:0000313" key="2">
    <source>
        <dbReference type="Proteomes" id="UP000618319"/>
    </source>
</evidence>
<organism evidence="1 2">
    <name type="scientific">Sphingobacterium pedocola</name>
    <dbReference type="NCBI Taxonomy" id="2082722"/>
    <lineage>
        <taxon>Bacteria</taxon>
        <taxon>Pseudomonadati</taxon>
        <taxon>Bacteroidota</taxon>
        <taxon>Sphingobacteriia</taxon>
        <taxon>Sphingobacteriales</taxon>
        <taxon>Sphingobacteriaceae</taxon>
        <taxon>Sphingobacterium</taxon>
    </lineage>
</organism>
<accession>A0ABR9T7I4</accession>
<dbReference type="EMBL" id="PSKQ01000017">
    <property type="protein sequence ID" value="MBE8720622.1"/>
    <property type="molecule type" value="Genomic_DNA"/>
</dbReference>
<name>A0ABR9T7I4_9SPHI</name>
<feature type="non-terminal residue" evidence="1">
    <location>
        <position position="1"/>
    </location>
</feature>
<dbReference type="Proteomes" id="UP000618319">
    <property type="component" value="Unassembled WGS sequence"/>
</dbReference>
<protein>
    <submittedName>
        <fullName evidence="1">Uncharacterized protein</fullName>
    </submittedName>
</protein>
<sequence>NSSGSDFITVTGTGTAADPYKVSIKEGAANSMLVTNAAGQLEWATIESILAAKDLTAADGAAATIEVASGGVGATLVETSLRVKAESITTSQIKDGTIAPVDIADAGANQVLVTGADNKPTWINQSALGNTVTANNGLTKVVNNVKLGGKLEEATKLETDVTNTLAITGLQKGDLKTDKYVVMDAAGVLKQLKAAMPKYFYAPSVPIPTHDANANVLTGVQTIELHTIYKQQFGYTAGTSQVRSNNSATLPTLDAGELDYFVTYFDEAVFTAVSIDATGQLKYAVKPGAIVTNKTFMNIVFAVKD</sequence>
<reference evidence="1 2" key="1">
    <citation type="submission" date="2018-02" db="EMBL/GenBank/DDBJ databases">
        <title>Sphingobacterium KA21.</title>
        <authorList>
            <person name="Vasarhelyi B.M."/>
            <person name="Deshmukh S."/>
            <person name="Balint B."/>
            <person name="Kukolya J."/>
        </authorList>
    </citation>
    <scope>NUCLEOTIDE SEQUENCE [LARGE SCALE GENOMIC DNA]</scope>
    <source>
        <strain evidence="1 2">Ka21</strain>
    </source>
</reference>
<proteinExistence type="predicted"/>
<dbReference type="RefSeq" id="WP_196938292.1">
    <property type="nucleotide sequence ID" value="NZ_MU158689.1"/>
</dbReference>
<gene>
    <name evidence="1" type="ORF">C4F40_07785</name>
</gene>